<name>A0A1H5ZT90_9BACT</name>
<protein>
    <submittedName>
        <fullName evidence="1">Uncharacterized protein</fullName>
    </submittedName>
</protein>
<dbReference type="AlphaFoldDB" id="A0A1H5ZT90"/>
<dbReference type="OrthoDB" id="9809261at2"/>
<dbReference type="Proteomes" id="UP000236736">
    <property type="component" value="Unassembled WGS sequence"/>
</dbReference>
<proteinExistence type="predicted"/>
<dbReference type="STRING" id="1120964.GCA_001313265_06680"/>
<evidence type="ECO:0000313" key="1">
    <source>
        <dbReference type="EMBL" id="SEG39370.1"/>
    </source>
</evidence>
<dbReference type="RefSeq" id="WP_160111273.1">
    <property type="nucleotide sequence ID" value="NZ_BBFN01000048.1"/>
</dbReference>
<evidence type="ECO:0000313" key="2">
    <source>
        <dbReference type="Proteomes" id="UP000236736"/>
    </source>
</evidence>
<dbReference type="Gene3D" id="3.40.50.1820">
    <property type="entry name" value="alpha/beta hydrolase"/>
    <property type="match status" value="1"/>
</dbReference>
<dbReference type="EMBL" id="FNVR01000031">
    <property type="protein sequence ID" value="SEG39370.1"/>
    <property type="molecule type" value="Genomic_DNA"/>
</dbReference>
<gene>
    <name evidence="1" type="ORF">SAMN03080598_03712</name>
</gene>
<reference evidence="2" key="1">
    <citation type="submission" date="2016-10" db="EMBL/GenBank/DDBJ databases">
        <authorList>
            <person name="Varghese N."/>
            <person name="Submissions S."/>
        </authorList>
    </citation>
    <scope>NUCLEOTIDE SEQUENCE [LARGE SCALE GENOMIC DNA]</scope>
    <source>
        <strain evidence="2">DSM 17298</strain>
    </source>
</reference>
<accession>A0A1H5ZT90</accession>
<dbReference type="InterPro" id="IPR029058">
    <property type="entry name" value="AB_hydrolase_fold"/>
</dbReference>
<keyword evidence="2" id="KW-1185">Reference proteome</keyword>
<organism evidence="1 2">
    <name type="scientific">Algoriphagus boritolerans DSM 17298 = JCM 18970</name>
    <dbReference type="NCBI Taxonomy" id="1120964"/>
    <lineage>
        <taxon>Bacteria</taxon>
        <taxon>Pseudomonadati</taxon>
        <taxon>Bacteroidota</taxon>
        <taxon>Cytophagia</taxon>
        <taxon>Cytophagales</taxon>
        <taxon>Cyclobacteriaceae</taxon>
        <taxon>Algoriphagus</taxon>
    </lineage>
</organism>
<sequence>MSQNPSNYDEIKVPALALSDPFISEKGKLIQTVEEWEMVRRPEIFRLFQDEVYG</sequence>